<gene>
    <name evidence="13" type="ORF">GCM10023081_12440</name>
</gene>
<comment type="caution">
    <text evidence="13">The sequence shown here is derived from an EMBL/GenBank/DDBJ whole genome shotgun (WGS) entry which is preliminary data.</text>
</comment>
<organism evidence="13 14">
    <name type="scientific">Arthrobacter ginkgonis</name>
    <dbReference type="NCBI Taxonomy" id="1630594"/>
    <lineage>
        <taxon>Bacteria</taxon>
        <taxon>Bacillati</taxon>
        <taxon>Actinomycetota</taxon>
        <taxon>Actinomycetes</taxon>
        <taxon>Micrococcales</taxon>
        <taxon>Micrococcaceae</taxon>
        <taxon>Arthrobacter</taxon>
    </lineage>
</organism>
<dbReference type="InterPro" id="IPR012338">
    <property type="entry name" value="Beta-lactam/transpept-like"/>
</dbReference>
<dbReference type="EC" id="3.5.2.6" evidence="4 9"/>
<reference evidence="14" key="1">
    <citation type="journal article" date="2019" name="Int. J. Syst. Evol. Microbiol.">
        <title>The Global Catalogue of Microorganisms (GCM) 10K type strain sequencing project: providing services to taxonomists for standard genome sequencing and annotation.</title>
        <authorList>
            <consortium name="The Broad Institute Genomics Platform"/>
            <consortium name="The Broad Institute Genome Sequencing Center for Infectious Disease"/>
            <person name="Wu L."/>
            <person name="Ma J."/>
        </authorList>
    </citation>
    <scope>NUCLEOTIDE SEQUENCE [LARGE SCALE GENOMIC DNA]</scope>
    <source>
        <strain evidence="14">JCM 30742</strain>
    </source>
</reference>
<dbReference type="InterPro" id="IPR036138">
    <property type="entry name" value="PBP_dimer_sf"/>
</dbReference>
<dbReference type="RefSeq" id="WP_345149276.1">
    <property type="nucleotide sequence ID" value="NZ_BAABEO010000008.1"/>
</dbReference>
<comment type="similarity">
    <text evidence="3 9">Belongs to the class-D beta-lactamase family.</text>
</comment>
<dbReference type="Pfam" id="PF03717">
    <property type="entry name" value="PBP_dimer"/>
    <property type="match status" value="1"/>
</dbReference>
<keyword evidence="14" id="KW-1185">Reference proteome</keyword>
<evidence type="ECO:0000259" key="11">
    <source>
        <dbReference type="Pfam" id="PF00905"/>
    </source>
</evidence>
<evidence type="ECO:0000256" key="1">
    <source>
        <dbReference type="ARBA" id="ARBA00004370"/>
    </source>
</evidence>
<feature type="region of interest" description="Disordered" evidence="10">
    <location>
        <begin position="613"/>
        <end position="633"/>
    </location>
</feature>
<evidence type="ECO:0000256" key="8">
    <source>
        <dbReference type="ARBA" id="ARBA00023251"/>
    </source>
</evidence>
<dbReference type="Proteomes" id="UP001500752">
    <property type="component" value="Unassembled WGS sequence"/>
</dbReference>
<name>A0ABP7C0K3_9MICC</name>
<dbReference type="PANTHER" id="PTHR30627">
    <property type="entry name" value="PEPTIDOGLYCAN D,D-TRANSPEPTIDASE"/>
    <property type="match status" value="1"/>
</dbReference>
<feature type="region of interest" description="Disordered" evidence="10">
    <location>
        <begin position="332"/>
        <end position="363"/>
    </location>
</feature>
<dbReference type="InterPro" id="IPR001460">
    <property type="entry name" value="PCN-bd_Tpept"/>
</dbReference>
<dbReference type="EMBL" id="BAABEO010000008">
    <property type="protein sequence ID" value="GAA3675538.1"/>
    <property type="molecule type" value="Genomic_DNA"/>
</dbReference>
<evidence type="ECO:0000259" key="12">
    <source>
        <dbReference type="Pfam" id="PF03717"/>
    </source>
</evidence>
<evidence type="ECO:0000256" key="3">
    <source>
        <dbReference type="ARBA" id="ARBA00007898"/>
    </source>
</evidence>
<dbReference type="Gene3D" id="3.40.710.10">
    <property type="entry name" value="DD-peptidase/beta-lactamase superfamily"/>
    <property type="match status" value="1"/>
</dbReference>
<evidence type="ECO:0000313" key="13">
    <source>
        <dbReference type="EMBL" id="GAA3675538.1"/>
    </source>
</evidence>
<dbReference type="InterPro" id="IPR050515">
    <property type="entry name" value="Beta-lactam/transpept"/>
</dbReference>
<keyword evidence="8 9" id="KW-0046">Antibiotic resistance</keyword>
<feature type="domain" description="Penicillin-binding protein transpeptidase" evidence="11">
    <location>
        <begin position="400"/>
        <end position="662"/>
    </location>
</feature>
<proteinExistence type="inferred from homology"/>
<feature type="compositionally biased region" description="Polar residues" evidence="10">
    <location>
        <begin position="349"/>
        <end position="361"/>
    </location>
</feature>
<dbReference type="PANTHER" id="PTHR30627:SF24">
    <property type="entry name" value="PENICILLIN-BINDING PROTEIN 4B"/>
    <property type="match status" value="1"/>
</dbReference>
<dbReference type="Gene3D" id="3.90.1310.10">
    <property type="entry name" value="Penicillin-binding protein 2a (Domain 2)"/>
    <property type="match status" value="1"/>
</dbReference>
<dbReference type="InterPro" id="IPR002137">
    <property type="entry name" value="Beta-lactam_class-D_AS"/>
</dbReference>
<evidence type="ECO:0000256" key="9">
    <source>
        <dbReference type="RuleBase" id="RU361140"/>
    </source>
</evidence>
<evidence type="ECO:0000256" key="6">
    <source>
        <dbReference type="ARBA" id="ARBA00022801"/>
    </source>
</evidence>
<accession>A0ABP7C0K3</accession>
<comment type="catalytic activity">
    <reaction evidence="9">
        <text>a beta-lactam + H2O = a substituted beta-amino acid</text>
        <dbReference type="Rhea" id="RHEA:20401"/>
        <dbReference type="ChEBI" id="CHEBI:15377"/>
        <dbReference type="ChEBI" id="CHEBI:35627"/>
        <dbReference type="ChEBI" id="CHEBI:140347"/>
        <dbReference type="EC" id="3.5.2.6"/>
    </reaction>
</comment>
<dbReference type="Pfam" id="PF00905">
    <property type="entry name" value="Transpeptidase"/>
    <property type="match status" value="1"/>
</dbReference>
<comment type="similarity">
    <text evidence="2">Belongs to the transpeptidase family.</text>
</comment>
<evidence type="ECO:0000256" key="4">
    <source>
        <dbReference type="ARBA" id="ARBA00012865"/>
    </source>
</evidence>
<dbReference type="PROSITE" id="PS00337">
    <property type="entry name" value="BETA_LACTAMASE_D"/>
    <property type="match status" value="1"/>
</dbReference>
<keyword evidence="7" id="KW-0472">Membrane</keyword>
<feature type="domain" description="Penicillin-binding protein dimerisation" evidence="12">
    <location>
        <begin position="170"/>
        <end position="330"/>
    </location>
</feature>
<protein>
    <recommendedName>
        <fullName evidence="4 9">Beta-lactamase</fullName>
        <ecNumber evidence="4 9">3.5.2.6</ecNumber>
    </recommendedName>
</protein>
<evidence type="ECO:0000256" key="10">
    <source>
        <dbReference type="SAM" id="MobiDB-lite"/>
    </source>
</evidence>
<comment type="subcellular location">
    <subcellularLocation>
        <location evidence="1">Membrane</location>
    </subcellularLocation>
</comment>
<keyword evidence="6 9" id="KW-0378">Hydrolase</keyword>
<dbReference type="InterPro" id="IPR005311">
    <property type="entry name" value="PBP_dimer"/>
</dbReference>
<evidence type="ECO:0000256" key="7">
    <source>
        <dbReference type="ARBA" id="ARBA00023136"/>
    </source>
</evidence>
<sequence length="686" mass="68967">MTPNAASFALSLRPSRPARTAAGALAAVLVAAGLAACTPQRPDPRPAAEALAAGLQAGDLSAVALAGDAAAATEQLKTAVAGLGETARTVALEDVAADAGSADPATATARLRTTWDLDGKPEDTGGDWTYQTTATLEYDADASAWRVRYAPEVAVAGLQAGEGLRLERVAGARGDILGAGGTELVTARPVVRVGLDKARVDAADAADSARDLAELVDIDAAAYAAKVKAAGAKAFVEAIVLRDDADRTVTNPDIEAIAGGRAIGMTLPLAPTRTFARPVLGTVGEATAEIVEKSGGTVKAGDRVGLSGLQATYQERLAGTPGLRVWTVPAKAEGSGAGEGTASDGDTASGDNASGETTTAEPRQLFERAAVDGVALTTTLEKDMQEVAENVIADADSPSAVVAIRPSDGAILAAANGPTSNGYNTAMVAKYAPGSTFKVVSALAMLRSGYTPSSKVECPQTTELDGRTFKNFTGYPTDSLGTITLAEAIAQSCNTVFINASKKVEMSAVADAAASLGLTAEPATGSASFLGSVPADSTGTEHAANMIGQGVVEASPLGMATVAASVAKGSTVSPHLVADPAPEAAAAPQTPLTAEEAEQLKKLMSGTVDHGTVTDLQDVPGPAVQAKTGTAEYGDGSKDLRHTWVIAIQGDLAVAVFVETGFSGAETGGPLMKEFLTKAQAVGGDD</sequence>
<evidence type="ECO:0000313" key="14">
    <source>
        <dbReference type="Proteomes" id="UP001500752"/>
    </source>
</evidence>
<evidence type="ECO:0000256" key="5">
    <source>
        <dbReference type="ARBA" id="ARBA00022729"/>
    </source>
</evidence>
<keyword evidence="5" id="KW-0732">Signal</keyword>
<dbReference type="SUPFAM" id="SSF56601">
    <property type="entry name" value="beta-lactamase/transpeptidase-like"/>
    <property type="match status" value="1"/>
</dbReference>
<evidence type="ECO:0000256" key="2">
    <source>
        <dbReference type="ARBA" id="ARBA00007171"/>
    </source>
</evidence>
<dbReference type="SUPFAM" id="SSF56519">
    <property type="entry name" value="Penicillin binding protein dimerisation domain"/>
    <property type="match status" value="1"/>
</dbReference>